<organism evidence="10 11">
    <name type="scientific">Pseudoalteromonas luteoviolacea S4060-1</name>
    <dbReference type="NCBI Taxonomy" id="1365257"/>
    <lineage>
        <taxon>Bacteria</taxon>
        <taxon>Pseudomonadati</taxon>
        <taxon>Pseudomonadota</taxon>
        <taxon>Gammaproteobacteria</taxon>
        <taxon>Alteromonadales</taxon>
        <taxon>Pseudoalteromonadaceae</taxon>
        <taxon>Pseudoalteromonas</taxon>
    </lineage>
</organism>
<dbReference type="Pfam" id="PF13567">
    <property type="entry name" value="DUF4131"/>
    <property type="match status" value="1"/>
</dbReference>
<dbReference type="Gene3D" id="3.60.15.10">
    <property type="entry name" value="Ribonuclease Z/Hydroxyacylglutathione hydrolase-like"/>
    <property type="match status" value="1"/>
</dbReference>
<feature type="transmembrane region" description="Helical" evidence="6">
    <location>
        <begin position="338"/>
        <end position="357"/>
    </location>
</feature>
<keyword evidence="4 6" id="KW-1133">Transmembrane helix</keyword>
<dbReference type="InterPro" id="IPR004797">
    <property type="entry name" value="Competence_ComEC/Rec2"/>
</dbReference>
<comment type="subcellular location">
    <subcellularLocation>
        <location evidence="1">Cell membrane</location>
        <topology evidence="1">Multi-pass membrane protein</topology>
    </subcellularLocation>
</comment>
<feature type="domain" description="ComEC/Rec2-related protein" evidence="8">
    <location>
        <begin position="173"/>
        <end position="439"/>
    </location>
</feature>
<dbReference type="InterPro" id="IPR001279">
    <property type="entry name" value="Metallo-B-lactamas"/>
</dbReference>
<keyword evidence="2" id="KW-1003">Cell membrane</keyword>
<evidence type="ECO:0000256" key="3">
    <source>
        <dbReference type="ARBA" id="ARBA00022692"/>
    </source>
</evidence>
<dbReference type="PATRIC" id="fig|1365257.3.peg.3843"/>
<dbReference type="InterPro" id="IPR052159">
    <property type="entry name" value="Competence_DNA_uptake"/>
</dbReference>
<feature type="domain" description="DUF4131" evidence="9">
    <location>
        <begin position="15"/>
        <end position="138"/>
    </location>
</feature>
<feature type="domain" description="Metallo-beta-lactamase" evidence="7">
    <location>
        <begin position="475"/>
        <end position="652"/>
    </location>
</feature>
<gene>
    <name evidence="10" type="ORF">N478_24630</name>
</gene>
<evidence type="ECO:0000256" key="4">
    <source>
        <dbReference type="ARBA" id="ARBA00022989"/>
    </source>
</evidence>
<dbReference type="GO" id="GO:0005886">
    <property type="term" value="C:plasma membrane"/>
    <property type="evidence" value="ECO:0007669"/>
    <property type="project" value="UniProtKB-SubCell"/>
</dbReference>
<feature type="transmembrane region" description="Helical" evidence="6">
    <location>
        <begin position="283"/>
        <end position="300"/>
    </location>
</feature>
<evidence type="ECO:0000256" key="1">
    <source>
        <dbReference type="ARBA" id="ARBA00004651"/>
    </source>
</evidence>
<dbReference type="SUPFAM" id="SSF56281">
    <property type="entry name" value="Metallo-hydrolase/oxidoreductase"/>
    <property type="match status" value="1"/>
</dbReference>
<keyword evidence="3 6" id="KW-0812">Transmembrane</keyword>
<evidence type="ECO:0000259" key="8">
    <source>
        <dbReference type="Pfam" id="PF03772"/>
    </source>
</evidence>
<evidence type="ECO:0000256" key="6">
    <source>
        <dbReference type="SAM" id="Phobius"/>
    </source>
</evidence>
<name>A0A167KKH9_9GAMM</name>
<dbReference type="GO" id="GO:0030420">
    <property type="term" value="P:establishment of competence for transformation"/>
    <property type="evidence" value="ECO:0007669"/>
    <property type="project" value="InterPro"/>
</dbReference>
<accession>A0A167KKH9</accession>
<evidence type="ECO:0000313" key="10">
    <source>
        <dbReference type="EMBL" id="KZN62924.1"/>
    </source>
</evidence>
<feature type="transmembrane region" description="Helical" evidence="6">
    <location>
        <begin position="419"/>
        <end position="441"/>
    </location>
</feature>
<evidence type="ECO:0000259" key="9">
    <source>
        <dbReference type="Pfam" id="PF13567"/>
    </source>
</evidence>
<protein>
    <submittedName>
        <fullName evidence="10">Uncharacterized protein</fullName>
    </submittedName>
</protein>
<feature type="transmembrane region" description="Helical" evidence="6">
    <location>
        <begin position="12"/>
        <end position="33"/>
    </location>
</feature>
<feature type="transmembrane region" description="Helical" evidence="6">
    <location>
        <begin position="369"/>
        <end position="398"/>
    </location>
</feature>
<feature type="transmembrane region" description="Helical" evidence="6">
    <location>
        <begin position="257"/>
        <end position="276"/>
    </location>
</feature>
<dbReference type="Pfam" id="PF00753">
    <property type="entry name" value="Lactamase_B"/>
    <property type="match status" value="1"/>
</dbReference>
<dbReference type="NCBIfam" id="TIGR00361">
    <property type="entry name" value="ComEC_Rec2"/>
    <property type="match status" value="1"/>
</dbReference>
<feature type="transmembrane region" description="Helical" evidence="6">
    <location>
        <begin position="156"/>
        <end position="174"/>
    </location>
</feature>
<keyword evidence="5 6" id="KW-0472">Membrane</keyword>
<dbReference type="PANTHER" id="PTHR30619:SF7">
    <property type="entry name" value="BETA-LACTAMASE DOMAIN PROTEIN"/>
    <property type="match status" value="1"/>
</dbReference>
<sequence length="712" mass="80023">MLVFVSSYFKPFSNVLAGFILGIFVTFSHYLLFYHLDWEREVVNKPIEIHGKVSKILNRGSYSYIKLDVSVLDKFHVPPFKTVYANLAVVNGPDSLARGDEIAGHGNVRLFRSRKNFDVFDAELYAFRNHIHFKGKVEIESISPAKIGWQEAYRAFIFKVFSDYELGWLYYVLLSGDKSRIASQDKENFRKLGLSHIMAISGLHIGILFTLSFAILKAAVFILPNKLNQGININIGCLVGALCLAGIYVILSGMQVSAQRAWLMAALGVLCYFLGLRLSFIRTIVYALVLIVLFTPFSLLNIGLYFSFSAVIAILWLLSLQTNILYQKQGGLFKLKWLVLLQVVIFLFLLPWSLYTFQGVSVSGLFINLIMIPFLGVVLFPAIVAQCIASLLFDIHLLGGLDSLLFKSYDVIQDWQYNWLSVGSITFQELGLTLLCILLFLNSVTARYACIPALILIARWLTLPTPHWQIDFFDVGHGSAVLISRDNEAILYDLGANYFGTYSIFENVILPFVRANNLSLIHTIVSHDDGDHAGGLADLIKNGYGESLHTFHGHKYQQPCVNGTVRFGELTVTTIWPKEKQNNDNNSSCVVRISDGTHSLLLPGDIESNSENKLIKMSKKLLPSTFLLAPHHGSKTSSGIDFVRSVGGEVVVFSRGFHSPWALPHQEVIARYGQAGYKMFDTALDGHIQIRIFSDHYEVFLAREAKNLWFLR</sequence>
<dbReference type="InterPro" id="IPR035681">
    <property type="entry name" value="ComA-like_MBL"/>
</dbReference>
<dbReference type="Pfam" id="PF03772">
    <property type="entry name" value="Competence"/>
    <property type="match status" value="1"/>
</dbReference>
<dbReference type="PANTHER" id="PTHR30619">
    <property type="entry name" value="DNA INTERNALIZATION/COMPETENCE PROTEIN COMEC/REC2"/>
    <property type="match status" value="1"/>
</dbReference>
<dbReference type="InterPro" id="IPR004477">
    <property type="entry name" value="ComEC_N"/>
</dbReference>
<dbReference type="EMBL" id="AUXX01000036">
    <property type="protein sequence ID" value="KZN62924.1"/>
    <property type="molecule type" value="Genomic_DNA"/>
</dbReference>
<evidence type="ECO:0000313" key="11">
    <source>
        <dbReference type="Proteomes" id="UP000076661"/>
    </source>
</evidence>
<proteinExistence type="predicted"/>
<dbReference type="CDD" id="cd07731">
    <property type="entry name" value="ComA-like_MBL-fold"/>
    <property type="match status" value="1"/>
</dbReference>
<dbReference type="Proteomes" id="UP000076661">
    <property type="component" value="Unassembled WGS sequence"/>
</dbReference>
<feature type="transmembrane region" description="Helical" evidence="6">
    <location>
        <begin position="231"/>
        <end position="251"/>
    </location>
</feature>
<reference evidence="10 11" key="1">
    <citation type="submission" date="2013-07" db="EMBL/GenBank/DDBJ databases">
        <title>Comparative Genomic and Metabolomic Analysis of Twelve Strains of Pseudoalteromonas luteoviolacea.</title>
        <authorList>
            <person name="Vynne N.G."/>
            <person name="Mansson M."/>
            <person name="Gram L."/>
        </authorList>
    </citation>
    <scope>NUCLEOTIDE SEQUENCE [LARGE SCALE GENOMIC DNA]</scope>
    <source>
        <strain evidence="10 11">S4060-1</strain>
    </source>
</reference>
<dbReference type="NCBIfam" id="TIGR00360">
    <property type="entry name" value="ComEC_N-term"/>
    <property type="match status" value="1"/>
</dbReference>
<dbReference type="InterPro" id="IPR025405">
    <property type="entry name" value="DUF4131"/>
</dbReference>
<feature type="transmembrane region" description="Helical" evidence="6">
    <location>
        <begin position="194"/>
        <end position="219"/>
    </location>
</feature>
<dbReference type="AlphaFoldDB" id="A0A167KKH9"/>
<comment type="caution">
    <text evidence="10">The sequence shown here is derived from an EMBL/GenBank/DDBJ whole genome shotgun (WGS) entry which is preliminary data.</text>
</comment>
<evidence type="ECO:0000256" key="2">
    <source>
        <dbReference type="ARBA" id="ARBA00022475"/>
    </source>
</evidence>
<evidence type="ECO:0000256" key="5">
    <source>
        <dbReference type="ARBA" id="ARBA00023136"/>
    </source>
</evidence>
<dbReference type="InterPro" id="IPR036866">
    <property type="entry name" value="RibonucZ/Hydroxyglut_hydro"/>
</dbReference>
<evidence type="ECO:0000259" key="7">
    <source>
        <dbReference type="Pfam" id="PF00753"/>
    </source>
</evidence>